<dbReference type="PROSITE" id="PS00107">
    <property type="entry name" value="PROTEIN_KINASE_ATP"/>
    <property type="match status" value="1"/>
</dbReference>
<dbReference type="PANTHER" id="PTHR45974">
    <property type="entry name" value="RECEPTOR-LIKE PROTEIN 55"/>
    <property type="match status" value="1"/>
</dbReference>
<evidence type="ECO:0000256" key="17">
    <source>
        <dbReference type="SAM" id="Phobius"/>
    </source>
</evidence>
<evidence type="ECO:0000256" key="13">
    <source>
        <dbReference type="ARBA" id="ARBA00023136"/>
    </source>
</evidence>
<dbReference type="GO" id="GO:0005524">
    <property type="term" value="F:ATP binding"/>
    <property type="evidence" value="ECO:0007669"/>
    <property type="project" value="UniProtKB-UniRule"/>
</dbReference>
<sequence length="1028" mass="113721">MCPKVLTFLLVASFQIYTQTYGDDFTVMSILKDAWENTPRNWVGADPCGGKWEGISCNNSRVTSITLAAVGLMGELSGDISSLSELEVLIPCSLTVSGYRDLSYNTGLNGSLPPSIVNLKKLKNLKLAGCSFSGPIPELIGSLRLLESLDLNSNRFTGQIPHSIGKLSKLFLLDLSYNLLDGAIPVSSGSTPGLDMLVNTKHLYVKFPCICPADLCSLASALLTSVYAGLKIIQSSRTESALRHNPERAFHIRHDSHSCVSLYMLFRSDMRLKVMIFFIRLVIWLLHDNNLTGSIPSTLGLVHTLEVVRFEGNSLTGPVPSNLNNLTYVTTLILSNNKFTGPVPNLTGMAYLIYLMMENTGLEGQIPPTLFDLPGLQTLILRTNQLNGILDIATSSSSQLKVIDMRNNRILFYSETPERRNNVDVILVGNPVCEPPEATKNYCTVPQANSSYTRLPDKCVPLHCISDQISSPNCECSYPYRGVLVFKPPFLESRNSTYYVHLEEESLMRSFKFHQLPVDSVKVNFPAKDSFGYLESNLSMFPSGQNHFNTATISDIGFVLTLQTYENSDIFGPTYFKGSAYPYFDGTYTFHTQVRDWLALFFLSSDDTSSSLPPSLPLCHAGEPTVSKELSSTGRIIGAAAGGASFLLLLLLAGVCAYRQKKRRERASEQKNHFAYLDLKNSDRVPQLKGARCFSFDEITKSTTNFSEATHIGSGGYGMASLSLFSCPALVYRGMLPTGQLIAIKRCRQGSVQGGLEFNAEIDVLSRVHHKNVVNLVGFCFERGEQMLIYEFVRNGSLRDSLSGSSGIWLDWRRRLKVALGAARGLAYLHELVNPRIIHRDVKSANILLDECLNAKVADFGLSKPMDNSELILASTQVKGTMGYIDPEYQKTLLLTEKSDVYGFGVVLLELVSGKKPLERGKYLVAEVSSSLDRKKDLYNLHELLDPSIRLDTKPRGLDKMVDLAMKCVQEKGRDRPTMREVVKEIEIILQLAGLNPDAEAESSSASFEEASQDEFPPSLKEEELSLS</sequence>
<dbReference type="GO" id="GO:0016020">
    <property type="term" value="C:membrane"/>
    <property type="evidence" value="ECO:0007669"/>
    <property type="project" value="UniProtKB-SubCell"/>
</dbReference>
<evidence type="ECO:0000256" key="6">
    <source>
        <dbReference type="ARBA" id="ARBA00022692"/>
    </source>
</evidence>
<keyword evidence="9 15" id="KW-0547">Nucleotide-binding</keyword>
<keyword evidence="13 17" id="KW-0472">Membrane</keyword>
<keyword evidence="8" id="KW-0677">Repeat</keyword>
<dbReference type="OrthoDB" id="2015206at2759"/>
<keyword evidence="11 15" id="KW-0067">ATP-binding</keyword>
<evidence type="ECO:0000256" key="4">
    <source>
        <dbReference type="ARBA" id="ARBA00022614"/>
    </source>
</evidence>
<evidence type="ECO:0000256" key="1">
    <source>
        <dbReference type="ARBA" id="ARBA00004167"/>
    </source>
</evidence>
<proteinExistence type="predicted"/>
<evidence type="ECO:0000256" key="9">
    <source>
        <dbReference type="ARBA" id="ARBA00022741"/>
    </source>
</evidence>
<dbReference type="InterPro" id="IPR001245">
    <property type="entry name" value="Ser-Thr/Tyr_kinase_cat_dom"/>
</dbReference>
<dbReference type="EC" id="2.7.11.1" evidence="2"/>
<comment type="caution">
    <text evidence="20">The sequence shown here is derived from an EMBL/GenBank/DDBJ whole genome shotgun (WGS) entry which is preliminary data.</text>
</comment>
<dbReference type="FunFam" id="3.80.10.10:FF:000363">
    <property type="entry name" value="Leucine-rich repeat family protein"/>
    <property type="match status" value="1"/>
</dbReference>
<keyword evidence="5" id="KW-0808">Transferase</keyword>
<feature type="chain" id="PRO_5036482112" description="non-specific serine/threonine protein kinase" evidence="18">
    <location>
        <begin position="23"/>
        <end position="1028"/>
    </location>
</feature>
<comment type="subcellular location">
    <subcellularLocation>
        <location evidence="1">Membrane</location>
        <topology evidence="1">Single-pass membrane protein</topology>
    </subcellularLocation>
</comment>
<feature type="transmembrane region" description="Helical" evidence="17">
    <location>
        <begin position="636"/>
        <end position="658"/>
    </location>
</feature>
<keyword evidence="10" id="KW-0418">Kinase</keyword>
<keyword evidence="3" id="KW-0723">Serine/threonine-protein kinase</keyword>
<feature type="region of interest" description="Disordered" evidence="16">
    <location>
        <begin position="1000"/>
        <end position="1028"/>
    </location>
</feature>
<accession>A0A8X8A5T4</accession>
<evidence type="ECO:0000256" key="16">
    <source>
        <dbReference type="SAM" id="MobiDB-lite"/>
    </source>
</evidence>
<feature type="domain" description="Protein kinase" evidence="19">
    <location>
        <begin position="706"/>
        <end position="990"/>
    </location>
</feature>
<dbReference type="AlphaFoldDB" id="A0A8X8A5T4"/>
<keyword evidence="6 17" id="KW-0812">Transmembrane</keyword>
<reference evidence="20" key="1">
    <citation type="journal article" date="2020" name="bioRxiv">
        <title>Hybrid origin of Populus tomentosa Carr. identified through genome sequencing and phylogenomic analysis.</title>
        <authorList>
            <person name="An X."/>
            <person name="Gao K."/>
            <person name="Chen Z."/>
            <person name="Li J."/>
            <person name="Yang X."/>
            <person name="Yang X."/>
            <person name="Zhou J."/>
            <person name="Guo T."/>
            <person name="Zhao T."/>
            <person name="Huang S."/>
            <person name="Miao D."/>
            <person name="Khan W.U."/>
            <person name="Rao P."/>
            <person name="Ye M."/>
            <person name="Lei B."/>
            <person name="Liao W."/>
            <person name="Wang J."/>
            <person name="Ji L."/>
            <person name="Li Y."/>
            <person name="Guo B."/>
            <person name="Mustafa N.S."/>
            <person name="Li S."/>
            <person name="Yun Q."/>
            <person name="Keller S.R."/>
            <person name="Mao J."/>
            <person name="Zhang R."/>
            <person name="Strauss S.H."/>
        </authorList>
    </citation>
    <scope>NUCLEOTIDE SEQUENCE</scope>
    <source>
        <strain evidence="20">GM15</strain>
        <tissue evidence="20">Leaf</tissue>
    </source>
</reference>
<evidence type="ECO:0000256" key="14">
    <source>
        <dbReference type="ARBA" id="ARBA00023180"/>
    </source>
</evidence>
<keyword evidence="7 18" id="KW-0732">Signal</keyword>
<dbReference type="InterPro" id="IPR001611">
    <property type="entry name" value="Leu-rich_rpt"/>
</dbReference>
<dbReference type="InterPro" id="IPR000719">
    <property type="entry name" value="Prot_kinase_dom"/>
</dbReference>
<keyword evidence="12 17" id="KW-1133">Transmembrane helix</keyword>
<dbReference type="Proteomes" id="UP000886885">
    <property type="component" value="Chromosome 4D"/>
</dbReference>
<evidence type="ECO:0000256" key="8">
    <source>
        <dbReference type="ARBA" id="ARBA00022737"/>
    </source>
</evidence>
<dbReference type="Pfam" id="PF07714">
    <property type="entry name" value="PK_Tyr_Ser-Thr"/>
    <property type="match status" value="1"/>
</dbReference>
<evidence type="ECO:0000256" key="12">
    <source>
        <dbReference type="ARBA" id="ARBA00022989"/>
    </source>
</evidence>
<dbReference type="InterPro" id="IPR008271">
    <property type="entry name" value="Ser/Thr_kinase_AS"/>
</dbReference>
<dbReference type="PROSITE" id="PS00108">
    <property type="entry name" value="PROTEIN_KINASE_ST"/>
    <property type="match status" value="1"/>
</dbReference>
<dbReference type="PROSITE" id="PS50011">
    <property type="entry name" value="PROTEIN_KINASE_DOM"/>
    <property type="match status" value="1"/>
</dbReference>
<evidence type="ECO:0000256" key="2">
    <source>
        <dbReference type="ARBA" id="ARBA00012513"/>
    </source>
</evidence>
<dbReference type="FunFam" id="1.10.510.10:FF:000453">
    <property type="entry name" value="LRR receptor-like serine/threonine-protein kinase HSL2"/>
    <property type="match status" value="1"/>
</dbReference>
<keyword evidence="21" id="KW-1185">Reference proteome</keyword>
<dbReference type="SMART" id="SM00220">
    <property type="entry name" value="S_TKc"/>
    <property type="match status" value="1"/>
</dbReference>
<protein>
    <recommendedName>
        <fullName evidence="2">non-specific serine/threonine protein kinase</fullName>
        <ecNumber evidence="2">2.7.11.1</ecNumber>
    </recommendedName>
</protein>
<evidence type="ECO:0000256" key="3">
    <source>
        <dbReference type="ARBA" id="ARBA00022527"/>
    </source>
</evidence>
<dbReference type="EMBL" id="JAAWWB010000008">
    <property type="protein sequence ID" value="KAG6778383.1"/>
    <property type="molecule type" value="Genomic_DNA"/>
</dbReference>
<evidence type="ECO:0000313" key="20">
    <source>
        <dbReference type="EMBL" id="KAG6778383.1"/>
    </source>
</evidence>
<dbReference type="PANTHER" id="PTHR45974:SF266">
    <property type="entry name" value="LEUCINE-RICH REPEAT RECEPTOR PROTEIN KINASE HPCA1"/>
    <property type="match status" value="1"/>
</dbReference>
<dbReference type="Pfam" id="PF00560">
    <property type="entry name" value="LRR_1"/>
    <property type="match status" value="2"/>
</dbReference>
<keyword evidence="14" id="KW-0325">Glycoprotein</keyword>
<feature type="signal peptide" evidence="18">
    <location>
        <begin position="1"/>
        <end position="22"/>
    </location>
</feature>
<evidence type="ECO:0000256" key="11">
    <source>
        <dbReference type="ARBA" id="ARBA00022840"/>
    </source>
</evidence>
<dbReference type="InterPro" id="IPR017441">
    <property type="entry name" value="Protein_kinase_ATP_BS"/>
</dbReference>
<dbReference type="CDD" id="cd14066">
    <property type="entry name" value="STKc_IRAK"/>
    <property type="match status" value="1"/>
</dbReference>
<feature type="binding site" evidence="15">
    <location>
        <position position="745"/>
    </location>
    <ligand>
        <name>ATP</name>
        <dbReference type="ChEBI" id="CHEBI:30616"/>
    </ligand>
</feature>
<evidence type="ECO:0000256" key="18">
    <source>
        <dbReference type="SAM" id="SignalP"/>
    </source>
</evidence>
<evidence type="ECO:0000256" key="15">
    <source>
        <dbReference type="PROSITE-ProRule" id="PRU10141"/>
    </source>
</evidence>
<evidence type="ECO:0000259" key="19">
    <source>
        <dbReference type="PROSITE" id="PS50011"/>
    </source>
</evidence>
<evidence type="ECO:0000256" key="5">
    <source>
        <dbReference type="ARBA" id="ARBA00022679"/>
    </source>
</evidence>
<evidence type="ECO:0000256" key="10">
    <source>
        <dbReference type="ARBA" id="ARBA00022777"/>
    </source>
</evidence>
<name>A0A8X8A5T4_POPTO</name>
<keyword evidence="4" id="KW-0433">Leucine-rich repeat</keyword>
<organism evidence="20 21">
    <name type="scientific">Populus tomentosa</name>
    <name type="common">Chinese white poplar</name>
    <dbReference type="NCBI Taxonomy" id="118781"/>
    <lineage>
        <taxon>Eukaryota</taxon>
        <taxon>Viridiplantae</taxon>
        <taxon>Streptophyta</taxon>
        <taxon>Embryophyta</taxon>
        <taxon>Tracheophyta</taxon>
        <taxon>Spermatophyta</taxon>
        <taxon>Magnoliopsida</taxon>
        <taxon>eudicotyledons</taxon>
        <taxon>Gunneridae</taxon>
        <taxon>Pentapetalae</taxon>
        <taxon>rosids</taxon>
        <taxon>fabids</taxon>
        <taxon>Malpighiales</taxon>
        <taxon>Salicaceae</taxon>
        <taxon>Saliceae</taxon>
        <taxon>Populus</taxon>
    </lineage>
</organism>
<dbReference type="GO" id="GO:0004674">
    <property type="term" value="F:protein serine/threonine kinase activity"/>
    <property type="evidence" value="ECO:0007669"/>
    <property type="project" value="UniProtKB-KW"/>
</dbReference>
<gene>
    <name evidence="20" type="ORF">POTOM_018243</name>
</gene>
<evidence type="ECO:0000313" key="21">
    <source>
        <dbReference type="Proteomes" id="UP000886885"/>
    </source>
</evidence>
<evidence type="ECO:0000256" key="7">
    <source>
        <dbReference type="ARBA" id="ARBA00022729"/>
    </source>
</evidence>